<keyword evidence="2" id="KW-0645">Protease</keyword>
<dbReference type="AlphaFoldDB" id="A0A518H0U4"/>
<name>A0A518H0U4_9BACT</name>
<evidence type="ECO:0000259" key="5">
    <source>
        <dbReference type="Pfam" id="PF01343"/>
    </source>
</evidence>
<dbReference type="PANTHER" id="PTHR42987:SF4">
    <property type="entry name" value="PROTEASE SOHB-RELATED"/>
    <property type="match status" value="1"/>
</dbReference>
<dbReference type="Gene3D" id="3.90.226.10">
    <property type="entry name" value="2-enoyl-CoA Hydratase, Chain A, domain 1"/>
    <property type="match status" value="1"/>
</dbReference>
<dbReference type="InterPro" id="IPR002142">
    <property type="entry name" value="Peptidase_S49"/>
</dbReference>
<keyword evidence="4" id="KW-0720">Serine protease</keyword>
<dbReference type="GO" id="GO:0006508">
    <property type="term" value="P:proteolysis"/>
    <property type="evidence" value="ECO:0007669"/>
    <property type="project" value="UniProtKB-KW"/>
</dbReference>
<evidence type="ECO:0000313" key="6">
    <source>
        <dbReference type="EMBL" id="QDV34452.1"/>
    </source>
</evidence>
<reference evidence="6 7" key="1">
    <citation type="submission" date="2019-02" db="EMBL/GenBank/DDBJ databases">
        <title>Deep-cultivation of Planctomycetes and their phenomic and genomic characterization uncovers novel biology.</title>
        <authorList>
            <person name="Wiegand S."/>
            <person name="Jogler M."/>
            <person name="Boedeker C."/>
            <person name="Pinto D."/>
            <person name="Vollmers J."/>
            <person name="Rivas-Marin E."/>
            <person name="Kohn T."/>
            <person name="Peeters S.H."/>
            <person name="Heuer A."/>
            <person name="Rast P."/>
            <person name="Oberbeckmann S."/>
            <person name="Bunk B."/>
            <person name="Jeske O."/>
            <person name="Meyerdierks A."/>
            <person name="Storesund J.E."/>
            <person name="Kallscheuer N."/>
            <person name="Luecker S."/>
            <person name="Lage O.M."/>
            <person name="Pohl T."/>
            <person name="Merkel B.J."/>
            <person name="Hornburger P."/>
            <person name="Mueller R.-W."/>
            <person name="Bruemmer F."/>
            <person name="Labrenz M."/>
            <person name="Spormann A.M."/>
            <person name="Op den Camp H."/>
            <person name="Overmann J."/>
            <person name="Amann R."/>
            <person name="Jetten M.S.M."/>
            <person name="Mascher T."/>
            <person name="Medema M.H."/>
            <person name="Devos D.P."/>
            <person name="Kaster A.-K."/>
            <person name="Ovreas L."/>
            <person name="Rohde M."/>
            <person name="Galperin M.Y."/>
            <person name="Jogler C."/>
        </authorList>
    </citation>
    <scope>NUCLEOTIDE SEQUENCE [LARGE SCALE GENOMIC DNA]</scope>
    <source>
        <strain evidence="6 7">ElP</strain>
    </source>
</reference>
<keyword evidence="7" id="KW-1185">Reference proteome</keyword>
<dbReference type="EMBL" id="CP036426">
    <property type="protein sequence ID" value="QDV34452.1"/>
    <property type="molecule type" value="Genomic_DNA"/>
</dbReference>
<gene>
    <name evidence="6" type="primary">sppA_1</name>
    <name evidence="6" type="ORF">ElP_23410</name>
</gene>
<feature type="domain" description="Peptidase S49" evidence="5">
    <location>
        <begin position="158"/>
        <end position="308"/>
    </location>
</feature>
<dbReference type="PANTHER" id="PTHR42987">
    <property type="entry name" value="PEPTIDASE S49"/>
    <property type="match status" value="1"/>
</dbReference>
<evidence type="ECO:0000256" key="4">
    <source>
        <dbReference type="ARBA" id="ARBA00022825"/>
    </source>
</evidence>
<dbReference type="Proteomes" id="UP000317835">
    <property type="component" value="Chromosome"/>
</dbReference>
<evidence type="ECO:0000313" key="7">
    <source>
        <dbReference type="Proteomes" id="UP000317835"/>
    </source>
</evidence>
<organism evidence="6 7">
    <name type="scientific">Tautonia plasticadhaerens</name>
    <dbReference type="NCBI Taxonomy" id="2527974"/>
    <lineage>
        <taxon>Bacteria</taxon>
        <taxon>Pseudomonadati</taxon>
        <taxon>Planctomycetota</taxon>
        <taxon>Planctomycetia</taxon>
        <taxon>Isosphaerales</taxon>
        <taxon>Isosphaeraceae</taxon>
        <taxon>Tautonia</taxon>
    </lineage>
</organism>
<sequence>MAQDERPAGRRGAMTFLAAVALLAAGCGQIPLAGTVDTRSTFRGHADVAARVEAALTGPIEVTVPTVTDPGPVRVVPVREGSTGARVAIVDVDGLLLNDRPSGPYSAGENPVSGFRERLDAIGRDPTIRAVVLRINSPGGSVTACDVMAEDLRRFRERTGLPVVACLMDLGTSGAYYLAVGADHVLAHPTTVTGGIGALINRYNLRDAMAQFNIVAEPIASGPMVDMGSLAGPLSDEAERLLRDMADGFAARFRGRVALRRPGVGDEDWEVLADGRVVAASEAIDRQLIDAIGYLDDAIAEAERRAGVAGGGAEVVLLKRRGDPARSIYAETPNRPIQREFFPISYPGLDRAKMPTFLYVWAPDPTLLTLGGS</sequence>
<dbReference type="SUPFAM" id="SSF52096">
    <property type="entry name" value="ClpP/crotonase"/>
    <property type="match status" value="1"/>
</dbReference>
<evidence type="ECO:0000256" key="2">
    <source>
        <dbReference type="ARBA" id="ARBA00022670"/>
    </source>
</evidence>
<dbReference type="EC" id="3.4.21.-" evidence="6"/>
<dbReference type="RefSeq" id="WP_231749666.1">
    <property type="nucleotide sequence ID" value="NZ_CP036426.1"/>
</dbReference>
<dbReference type="Gene3D" id="6.20.330.10">
    <property type="match status" value="1"/>
</dbReference>
<dbReference type="PROSITE" id="PS51257">
    <property type="entry name" value="PROKAR_LIPOPROTEIN"/>
    <property type="match status" value="1"/>
</dbReference>
<accession>A0A518H0U4</accession>
<keyword evidence="3 6" id="KW-0378">Hydrolase</keyword>
<dbReference type="CDD" id="cd07023">
    <property type="entry name" value="S49_Sppa_N_C"/>
    <property type="match status" value="1"/>
</dbReference>
<dbReference type="Pfam" id="PF01343">
    <property type="entry name" value="Peptidase_S49"/>
    <property type="match status" value="1"/>
</dbReference>
<dbReference type="GO" id="GO:0008236">
    <property type="term" value="F:serine-type peptidase activity"/>
    <property type="evidence" value="ECO:0007669"/>
    <property type="project" value="UniProtKB-KW"/>
</dbReference>
<evidence type="ECO:0000256" key="1">
    <source>
        <dbReference type="ARBA" id="ARBA00008683"/>
    </source>
</evidence>
<comment type="similarity">
    <text evidence="1">Belongs to the peptidase S49 family.</text>
</comment>
<dbReference type="InterPro" id="IPR047272">
    <property type="entry name" value="S49_SppA_C"/>
</dbReference>
<dbReference type="InterPro" id="IPR029045">
    <property type="entry name" value="ClpP/crotonase-like_dom_sf"/>
</dbReference>
<dbReference type="KEGG" id="tpla:ElP_23410"/>
<evidence type="ECO:0000256" key="3">
    <source>
        <dbReference type="ARBA" id="ARBA00022801"/>
    </source>
</evidence>
<protein>
    <submittedName>
        <fullName evidence="6">Signal peptide peptidase SppA</fullName>
        <ecNumber evidence="6">3.4.21.-</ecNumber>
    </submittedName>
</protein>
<proteinExistence type="inferred from homology"/>